<gene>
    <name evidence="7" type="primary">gloB</name>
    <name evidence="9" type="ORF">BVC71_10630</name>
</gene>
<dbReference type="EC" id="3.1.2.6" evidence="7"/>
<dbReference type="InterPro" id="IPR036866">
    <property type="entry name" value="RibonucZ/Hydroxyglut_hydro"/>
</dbReference>
<dbReference type="InterPro" id="IPR032282">
    <property type="entry name" value="HAGH_C"/>
</dbReference>
<name>A0A251WXX4_9RHOB</name>
<dbReference type="Pfam" id="PF16123">
    <property type="entry name" value="HAGH_C"/>
    <property type="match status" value="1"/>
</dbReference>
<comment type="caution">
    <text evidence="9">The sequence shown here is derived from an EMBL/GenBank/DDBJ whole genome shotgun (WGS) entry which is preliminary data.</text>
</comment>
<evidence type="ECO:0000256" key="3">
    <source>
        <dbReference type="ARBA" id="ARBA00006759"/>
    </source>
</evidence>
<dbReference type="UniPathway" id="UPA00619">
    <property type="reaction ID" value="UER00676"/>
</dbReference>
<dbReference type="PANTHER" id="PTHR43705:SF1">
    <property type="entry name" value="HYDROXYACYLGLUTATHIONE HYDROLASE GLOB"/>
    <property type="match status" value="1"/>
</dbReference>
<protein>
    <recommendedName>
        <fullName evidence="7">Hydroxyacylglutathione hydrolase</fullName>
        <ecNumber evidence="7">3.1.2.6</ecNumber>
    </recommendedName>
    <alternativeName>
        <fullName evidence="7">Glyoxalase II</fullName>
        <shortName evidence="7">Glx II</shortName>
    </alternativeName>
</protein>
<feature type="binding site" evidence="7">
    <location>
        <position position="112"/>
    </location>
    <ligand>
        <name>Zn(2+)</name>
        <dbReference type="ChEBI" id="CHEBI:29105"/>
        <label>1</label>
    </ligand>
</feature>
<reference evidence="9 10" key="1">
    <citation type="submission" date="2016-12" db="EMBL/GenBank/DDBJ databases">
        <title>The draft genome sequence of HSLHS2.</title>
        <authorList>
            <person name="Hu D."/>
            <person name="Wang L."/>
            <person name="Shao Z."/>
        </authorList>
    </citation>
    <scope>NUCLEOTIDE SEQUENCE [LARGE SCALE GENOMIC DNA]</scope>
    <source>
        <strain evidence="9">MCCC 1A06712</strain>
    </source>
</reference>
<feature type="binding site" evidence="7">
    <location>
        <position position="61"/>
    </location>
    <ligand>
        <name>Zn(2+)</name>
        <dbReference type="ChEBI" id="CHEBI:29105"/>
        <label>2</label>
    </ligand>
</feature>
<evidence type="ECO:0000256" key="1">
    <source>
        <dbReference type="ARBA" id="ARBA00001623"/>
    </source>
</evidence>
<dbReference type="RefSeq" id="WP_086451631.1">
    <property type="nucleotide sequence ID" value="NZ_MSPP01000003.1"/>
</dbReference>
<evidence type="ECO:0000256" key="7">
    <source>
        <dbReference type="HAMAP-Rule" id="MF_01374"/>
    </source>
</evidence>
<dbReference type="GO" id="GO:0004416">
    <property type="term" value="F:hydroxyacylglutathione hydrolase activity"/>
    <property type="evidence" value="ECO:0007669"/>
    <property type="project" value="UniProtKB-UniRule"/>
</dbReference>
<feature type="binding site" evidence="7">
    <location>
        <position position="169"/>
    </location>
    <ligand>
        <name>Zn(2+)</name>
        <dbReference type="ChEBI" id="CHEBI:29105"/>
        <label>2</label>
    </ligand>
</feature>
<dbReference type="InterPro" id="IPR035680">
    <property type="entry name" value="Clx_II_MBL"/>
</dbReference>
<comment type="cofactor">
    <cofactor evidence="7">
        <name>Zn(2+)</name>
        <dbReference type="ChEBI" id="CHEBI:29105"/>
    </cofactor>
    <text evidence="7">Binds 2 Zn(2+) ions per subunit.</text>
</comment>
<evidence type="ECO:0000259" key="8">
    <source>
        <dbReference type="SMART" id="SM00849"/>
    </source>
</evidence>
<comment type="catalytic activity">
    <reaction evidence="1 7">
        <text>an S-(2-hydroxyacyl)glutathione + H2O = a 2-hydroxy carboxylate + glutathione + H(+)</text>
        <dbReference type="Rhea" id="RHEA:21864"/>
        <dbReference type="ChEBI" id="CHEBI:15377"/>
        <dbReference type="ChEBI" id="CHEBI:15378"/>
        <dbReference type="ChEBI" id="CHEBI:57925"/>
        <dbReference type="ChEBI" id="CHEBI:58896"/>
        <dbReference type="ChEBI" id="CHEBI:71261"/>
        <dbReference type="EC" id="3.1.2.6"/>
    </reaction>
</comment>
<dbReference type="GO" id="GO:0019243">
    <property type="term" value="P:methylglyoxal catabolic process to D-lactate via S-lactoyl-glutathione"/>
    <property type="evidence" value="ECO:0007669"/>
    <property type="project" value="UniProtKB-UniRule"/>
</dbReference>
<keyword evidence="6 7" id="KW-0862">Zinc</keyword>
<dbReference type="AlphaFoldDB" id="A0A251WXX4"/>
<feature type="binding site" evidence="7">
    <location>
        <position position="131"/>
    </location>
    <ligand>
        <name>Zn(2+)</name>
        <dbReference type="ChEBI" id="CHEBI:29105"/>
        <label>1</label>
    </ligand>
</feature>
<comment type="pathway">
    <text evidence="2 7">Secondary metabolite metabolism; methylglyoxal degradation; (R)-lactate from methylglyoxal: step 2/2.</text>
</comment>
<keyword evidence="10" id="KW-1185">Reference proteome</keyword>
<dbReference type="NCBIfam" id="TIGR03413">
    <property type="entry name" value="GSH_gloB"/>
    <property type="match status" value="1"/>
</dbReference>
<feature type="binding site" evidence="7">
    <location>
        <position position="56"/>
    </location>
    <ligand>
        <name>Zn(2+)</name>
        <dbReference type="ChEBI" id="CHEBI:29105"/>
        <label>1</label>
    </ligand>
</feature>
<keyword evidence="5 7" id="KW-0378">Hydrolase</keyword>
<feature type="domain" description="Metallo-beta-lactamase" evidence="8">
    <location>
        <begin position="13"/>
        <end position="169"/>
    </location>
</feature>
<dbReference type="InterPro" id="IPR017782">
    <property type="entry name" value="Hydroxyacylglutathione_Hdrlase"/>
</dbReference>
<dbReference type="EMBL" id="MSPP01000003">
    <property type="protein sequence ID" value="OUD09151.1"/>
    <property type="molecule type" value="Genomic_DNA"/>
</dbReference>
<comment type="function">
    <text evidence="7">Thiolesterase that catalyzes the hydrolysis of S-D-lactoyl-glutathione to form glutathione and D-lactic acid.</text>
</comment>
<dbReference type="PANTHER" id="PTHR43705">
    <property type="entry name" value="HYDROXYACYLGLUTATHIONE HYDROLASE"/>
    <property type="match status" value="1"/>
</dbReference>
<feature type="binding site" evidence="7">
    <location>
        <position position="131"/>
    </location>
    <ligand>
        <name>Zn(2+)</name>
        <dbReference type="ChEBI" id="CHEBI:29105"/>
        <label>2</label>
    </ligand>
</feature>
<dbReference type="HAMAP" id="MF_01374">
    <property type="entry name" value="Glyoxalase_2"/>
    <property type="match status" value="1"/>
</dbReference>
<dbReference type="SMART" id="SM00849">
    <property type="entry name" value="Lactamase_B"/>
    <property type="match status" value="1"/>
</dbReference>
<evidence type="ECO:0000313" key="9">
    <source>
        <dbReference type="EMBL" id="OUD09151.1"/>
    </source>
</evidence>
<sequence>MPLNLITVPCLTDNYAFLLHNDDTGETALIDAPESRPIKAELERQGWTLSDILITHHHHDHIDGVDDLRGAARVIGAAADAHRLPDLTEQVRDGDELTVCGEPCRVMDVYGHTIGHVAFYFPTSGILFSADSLMAMGCGRLFEGTPDQMWATMQRLRALPDNTLLCSGHEYTASNMRFALSIEPDNPHLIERNERIQAARAANIPTVPSVLSDEKQTNPFLRADELPLKRAVGMESATDVESFATIRSRKDNF</sequence>
<evidence type="ECO:0000256" key="5">
    <source>
        <dbReference type="ARBA" id="ARBA00022801"/>
    </source>
</evidence>
<comment type="similarity">
    <text evidence="3 7">Belongs to the metallo-beta-lactamase superfamily. Glyoxalase II family.</text>
</comment>
<dbReference type="PIRSF" id="PIRSF005457">
    <property type="entry name" value="Glx"/>
    <property type="match status" value="1"/>
</dbReference>
<evidence type="ECO:0000313" key="10">
    <source>
        <dbReference type="Proteomes" id="UP000194664"/>
    </source>
</evidence>
<feature type="binding site" evidence="7">
    <location>
        <position position="58"/>
    </location>
    <ligand>
        <name>Zn(2+)</name>
        <dbReference type="ChEBI" id="CHEBI:29105"/>
        <label>1</label>
    </ligand>
</feature>
<comment type="subunit">
    <text evidence="7">Monomer.</text>
</comment>
<keyword evidence="4 7" id="KW-0479">Metal-binding</keyword>
<dbReference type="CDD" id="cd07723">
    <property type="entry name" value="hydroxyacylglutathione_hydrolase_MBL-fold"/>
    <property type="match status" value="1"/>
</dbReference>
<dbReference type="Proteomes" id="UP000194664">
    <property type="component" value="Unassembled WGS sequence"/>
</dbReference>
<dbReference type="GO" id="GO:0046872">
    <property type="term" value="F:metal ion binding"/>
    <property type="evidence" value="ECO:0007669"/>
    <property type="project" value="UniProtKB-KW"/>
</dbReference>
<proteinExistence type="inferred from homology"/>
<evidence type="ECO:0000256" key="2">
    <source>
        <dbReference type="ARBA" id="ARBA00004963"/>
    </source>
</evidence>
<evidence type="ECO:0000256" key="4">
    <source>
        <dbReference type="ARBA" id="ARBA00022723"/>
    </source>
</evidence>
<evidence type="ECO:0000256" key="6">
    <source>
        <dbReference type="ARBA" id="ARBA00022833"/>
    </source>
</evidence>
<dbReference type="InterPro" id="IPR050110">
    <property type="entry name" value="Glyoxalase_II_hydrolase"/>
</dbReference>
<dbReference type="InterPro" id="IPR001279">
    <property type="entry name" value="Metallo-B-lactamas"/>
</dbReference>
<dbReference type="SUPFAM" id="SSF56281">
    <property type="entry name" value="Metallo-hydrolase/oxidoreductase"/>
    <property type="match status" value="1"/>
</dbReference>
<feature type="binding site" evidence="7">
    <location>
        <position position="60"/>
    </location>
    <ligand>
        <name>Zn(2+)</name>
        <dbReference type="ChEBI" id="CHEBI:29105"/>
        <label>2</label>
    </ligand>
</feature>
<accession>A0A251WXX4</accession>
<dbReference type="Pfam" id="PF00753">
    <property type="entry name" value="Lactamase_B"/>
    <property type="match status" value="1"/>
</dbReference>
<dbReference type="Gene3D" id="3.60.15.10">
    <property type="entry name" value="Ribonuclease Z/Hydroxyacylglutathione hydrolase-like"/>
    <property type="match status" value="1"/>
</dbReference>
<organism evidence="9 10">
    <name type="scientific">Marivivens niveibacter</name>
    <dbReference type="NCBI Taxonomy" id="1930667"/>
    <lineage>
        <taxon>Bacteria</taxon>
        <taxon>Pseudomonadati</taxon>
        <taxon>Pseudomonadota</taxon>
        <taxon>Alphaproteobacteria</taxon>
        <taxon>Rhodobacterales</taxon>
        <taxon>Paracoccaceae</taxon>
        <taxon>Marivivens group</taxon>
        <taxon>Marivivens</taxon>
    </lineage>
</organism>
<dbReference type="OrthoDB" id="9802248at2"/>